<organism evidence="1">
    <name type="scientific">marine metagenome</name>
    <dbReference type="NCBI Taxonomy" id="408172"/>
    <lineage>
        <taxon>unclassified sequences</taxon>
        <taxon>metagenomes</taxon>
        <taxon>ecological metagenomes</taxon>
    </lineage>
</organism>
<evidence type="ECO:0000313" key="1">
    <source>
        <dbReference type="EMBL" id="SVB34915.1"/>
    </source>
</evidence>
<gene>
    <name evidence="1" type="ORF">METZ01_LOCUS187769</name>
</gene>
<name>A0A382D9H6_9ZZZZ</name>
<dbReference type="EMBL" id="UINC01038223">
    <property type="protein sequence ID" value="SVB34915.1"/>
    <property type="molecule type" value="Genomic_DNA"/>
</dbReference>
<proteinExistence type="predicted"/>
<dbReference type="AlphaFoldDB" id="A0A382D9H6"/>
<reference evidence="1" key="1">
    <citation type="submission" date="2018-05" db="EMBL/GenBank/DDBJ databases">
        <authorList>
            <person name="Lanie J.A."/>
            <person name="Ng W.-L."/>
            <person name="Kazmierczak K.M."/>
            <person name="Andrzejewski T.M."/>
            <person name="Davidsen T.M."/>
            <person name="Wayne K.J."/>
            <person name="Tettelin H."/>
            <person name="Glass J.I."/>
            <person name="Rusch D."/>
            <person name="Podicherti R."/>
            <person name="Tsui H.-C.T."/>
            <person name="Winkler M.E."/>
        </authorList>
    </citation>
    <scope>NUCLEOTIDE SEQUENCE</scope>
</reference>
<accession>A0A382D9H6</accession>
<protein>
    <submittedName>
        <fullName evidence="1">Uncharacterized protein</fullName>
    </submittedName>
</protein>
<sequence>MDNIELDLCYFFKRIIVVERLA</sequence>